<dbReference type="InterPro" id="IPR002641">
    <property type="entry name" value="PNPLA_dom"/>
</dbReference>
<dbReference type="InterPro" id="IPR036770">
    <property type="entry name" value="Ankyrin_rpt-contain_sf"/>
</dbReference>
<evidence type="ECO:0000256" key="2">
    <source>
        <dbReference type="ARBA" id="ARBA00022737"/>
    </source>
</evidence>
<dbReference type="SMART" id="SM00248">
    <property type="entry name" value="ANK"/>
    <property type="match status" value="2"/>
</dbReference>
<dbReference type="Pfam" id="PF01734">
    <property type="entry name" value="Patatin"/>
    <property type="match status" value="1"/>
</dbReference>
<evidence type="ECO:0000313" key="10">
    <source>
        <dbReference type="EnsemblMetazoa" id="CJA15758.1"/>
    </source>
</evidence>
<feature type="short sequence motif" description="GXSXG" evidence="8">
    <location>
        <begin position="321"/>
        <end position="325"/>
    </location>
</feature>
<keyword evidence="4 7" id="KW-0040">ANK repeat</keyword>
<dbReference type="Gene3D" id="3.40.1090.10">
    <property type="entry name" value="Cytosolic phospholipase A2 catalytic domain"/>
    <property type="match status" value="1"/>
</dbReference>
<feature type="repeat" description="ANK" evidence="7">
    <location>
        <begin position="161"/>
        <end position="193"/>
    </location>
</feature>
<evidence type="ECO:0000256" key="3">
    <source>
        <dbReference type="ARBA" id="ARBA00022801"/>
    </source>
</evidence>
<keyword evidence="2" id="KW-0677">Repeat</keyword>
<dbReference type="Pfam" id="PF12796">
    <property type="entry name" value="Ank_2"/>
    <property type="match status" value="1"/>
</dbReference>
<dbReference type="Proteomes" id="UP000005237">
    <property type="component" value="Unassembled WGS sequence"/>
</dbReference>
<evidence type="ECO:0000256" key="6">
    <source>
        <dbReference type="ARBA" id="ARBA00023422"/>
    </source>
</evidence>
<evidence type="ECO:0000256" key="4">
    <source>
        <dbReference type="ARBA" id="ARBA00023043"/>
    </source>
</evidence>
<keyword evidence="5 8" id="KW-0443">Lipid metabolism</keyword>
<reference evidence="10" key="2">
    <citation type="submission" date="2022-06" db="UniProtKB">
        <authorList>
            <consortium name="EnsemblMetazoa"/>
        </authorList>
    </citation>
    <scope>IDENTIFICATION</scope>
    <source>
        <strain evidence="10">DF5081</strain>
    </source>
</reference>
<comment type="catalytic activity">
    <reaction evidence="6">
        <text>a 1,2-diacyl-sn-glycero-3-phosphocholine + H2O = a 1-acyl-sn-glycero-3-phosphocholine + a fatty acid + H(+)</text>
        <dbReference type="Rhea" id="RHEA:15801"/>
        <dbReference type="ChEBI" id="CHEBI:15377"/>
        <dbReference type="ChEBI" id="CHEBI:15378"/>
        <dbReference type="ChEBI" id="CHEBI:28868"/>
        <dbReference type="ChEBI" id="CHEBI:57643"/>
        <dbReference type="ChEBI" id="CHEBI:58168"/>
        <dbReference type="EC" id="3.1.1.4"/>
    </reaction>
    <physiologicalReaction direction="left-to-right" evidence="6">
        <dbReference type="Rhea" id="RHEA:15802"/>
    </physiologicalReaction>
</comment>
<proteinExistence type="predicted"/>
<evidence type="ECO:0000256" key="1">
    <source>
        <dbReference type="ARBA" id="ARBA00013278"/>
    </source>
</evidence>
<feature type="short sequence motif" description="GXGXXG" evidence="8">
    <location>
        <begin position="290"/>
        <end position="295"/>
    </location>
</feature>
<evidence type="ECO:0000259" key="9">
    <source>
        <dbReference type="PROSITE" id="PS51635"/>
    </source>
</evidence>
<dbReference type="EC" id="3.1.1.4" evidence="1"/>
<dbReference type="GO" id="GO:0016042">
    <property type="term" value="P:lipid catabolic process"/>
    <property type="evidence" value="ECO:0007669"/>
    <property type="project" value="UniProtKB-UniRule"/>
</dbReference>
<evidence type="ECO:0000256" key="7">
    <source>
        <dbReference type="PROSITE-ProRule" id="PRU00023"/>
    </source>
</evidence>
<feature type="domain" description="PNPLA" evidence="9">
    <location>
        <begin position="286"/>
        <end position="579"/>
    </location>
</feature>
<keyword evidence="3 8" id="KW-0378">Hydrolase</keyword>
<reference evidence="11" key="1">
    <citation type="submission" date="2010-08" db="EMBL/GenBank/DDBJ databases">
        <authorList>
            <consortium name="Caenorhabditis japonica Sequencing Consortium"/>
            <person name="Wilson R.K."/>
        </authorList>
    </citation>
    <scope>NUCLEOTIDE SEQUENCE [LARGE SCALE GENOMIC DNA]</scope>
    <source>
        <strain evidence="11">DF5081</strain>
    </source>
</reference>
<evidence type="ECO:0000313" key="11">
    <source>
        <dbReference type="Proteomes" id="UP000005237"/>
    </source>
</evidence>
<dbReference type="InterPro" id="IPR047148">
    <property type="entry name" value="PLPL9"/>
</dbReference>
<feature type="short sequence motif" description="DGA/G" evidence="8">
    <location>
        <begin position="566"/>
        <end position="568"/>
    </location>
</feature>
<dbReference type="GO" id="GO:2000304">
    <property type="term" value="P:positive regulation of ceramide biosynthetic process"/>
    <property type="evidence" value="ECO:0007669"/>
    <property type="project" value="TreeGrafter"/>
</dbReference>
<organism evidence="10 11">
    <name type="scientific">Caenorhabditis japonica</name>
    <dbReference type="NCBI Taxonomy" id="281687"/>
    <lineage>
        <taxon>Eukaryota</taxon>
        <taxon>Metazoa</taxon>
        <taxon>Ecdysozoa</taxon>
        <taxon>Nematoda</taxon>
        <taxon>Chromadorea</taxon>
        <taxon>Rhabditida</taxon>
        <taxon>Rhabditina</taxon>
        <taxon>Rhabditomorpha</taxon>
        <taxon>Rhabditoidea</taxon>
        <taxon>Rhabditidae</taxon>
        <taxon>Peloderinae</taxon>
        <taxon>Caenorhabditis</taxon>
    </lineage>
</organism>
<feature type="active site" description="Proton acceptor" evidence="8">
    <location>
        <position position="566"/>
    </location>
</feature>
<dbReference type="GO" id="GO:0052816">
    <property type="term" value="F:long-chain fatty acyl-CoA hydrolase activity"/>
    <property type="evidence" value="ECO:0007669"/>
    <property type="project" value="TreeGrafter"/>
</dbReference>
<dbReference type="EnsemblMetazoa" id="CJA15758.1">
    <property type="protein sequence ID" value="CJA15758.1"/>
    <property type="gene ID" value="WBGene00134962"/>
</dbReference>
<dbReference type="PROSITE" id="PS51635">
    <property type="entry name" value="PNPLA"/>
    <property type="match status" value="1"/>
</dbReference>
<keyword evidence="8" id="KW-0442">Lipid degradation</keyword>
<dbReference type="AlphaFoldDB" id="A0A8R1HYL3"/>
<dbReference type="PANTHER" id="PTHR24139">
    <property type="entry name" value="CALCIUM-INDEPENDENT PHOSPHOLIPASE A2"/>
    <property type="match status" value="1"/>
</dbReference>
<feature type="active site" description="Nucleophile" evidence="8">
    <location>
        <position position="323"/>
    </location>
</feature>
<sequence>MNFLKNLAKSELGQQVLTTARQTVEEKFKELQVSSASTTTTTTTTSVEATATKKEFSLGEPSWSDGDKDYPSRLKTLKEYASSSNLPHWLFAPIDVITQADLSIAYLKHVLDEESKQNPNFLAICHQSRNVFHHFNTYPEDYQRLIIQYANSDTINARDNNGQTPLHYIAKSGNLKTFILLWSYGADIDKSDNQGLYALDCAVQSDNSEILKAILALGKPGNSAFHESSRCPRKSSKCFPVYEKEIKYYAEIRKAVSSTVKYSNTNPSHLRAQNFDPLGQKDIVALSIDGGGMKGVLALILMKQMETWCAGLIKLFNYIGGTSTGSIIALGLAKYKNIDQVLRSYFRLKFRIVLVSKRLNFEVKSLGTSQFRIFLVSKRPNLEIAVLETSQFRIVLVSKRLNFEVKSLETSQFRIVLFSKRLNLEMAVLETSQFRIVLVSKPPNLEMAVLETFEFRIVLVSKHPNFENDVFVGSRPYSGQGLETALLNEFGDSSLENIAKTSNIMIGIPVTRVDVSPPALHFFRSYFDGLGGVPGSDDPQWSAAKIVRASSAAPSFFPPVDGKYMDGGLISNNPTLDILTDCQRIRFANPQGPRNRIIVSIGTGALEKKIQNLEMAAPTTVSGILNTVTQIMHFKDVLIDQITASDGPTVERARWMADAMGMCYFRFTPNLSFPVAIDEKEDVALIDAMLAVKYDSVSMINDFKMLSSLFKPQN</sequence>
<accession>A0A8R1HYL3</accession>
<dbReference type="InterPro" id="IPR002110">
    <property type="entry name" value="Ankyrin_rpt"/>
</dbReference>
<dbReference type="GO" id="GO:0005739">
    <property type="term" value="C:mitochondrion"/>
    <property type="evidence" value="ECO:0007669"/>
    <property type="project" value="TreeGrafter"/>
</dbReference>
<name>A0A8R1HYL3_CAEJA</name>
<dbReference type="PROSITE" id="PS50088">
    <property type="entry name" value="ANK_REPEAT"/>
    <property type="match status" value="1"/>
</dbReference>
<evidence type="ECO:0000256" key="8">
    <source>
        <dbReference type="PROSITE-ProRule" id="PRU01161"/>
    </source>
</evidence>
<dbReference type="GO" id="GO:0047499">
    <property type="term" value="F:calcium-independent phospholipase A2 activity"/>
    <property type="evidence" value="ECO:0007669"/>
    <property type="project" value="InterPro"/>
</dbReference>
<dbReference type="Gene3D" id="1.25.40.20">
    <property type="entry name" value="Ankyrin repeat-containing domain"/>
    <property type="match status" value="1"/>
</dbReference>
<dbReference type="PROSITE" id="PS50297">
    <property type="entry name" value="ANK_REP_REGION"/>
    <property type="match status" value="1"/>
</dbReference>
<evidence type="ECO:0000256" key="5">
    <source>
        <dbReference type="ARBA" id="ARBA00023098"/>
    </source>
</evidence>
<dbReference type="SUPFAM" id="SSF48403">
    <property type="entry name" value="Ankyrin repeat"/>
    <property type="match status" value="1"/>
</dbReference>
<keyword evidence="11" id="KW-1185">Reference proteome</keyword>
<dbReference type="InterPro" id="IPR016035">
    <property type="entry name" value="Acyl_Trfase/lysoPLipase"/>
</dbReference>
<protein>
    <recommendedName>
        <fullName evidence="1">phospholipase A2</fullName>
        <ecNumber evidence="1">3.1.1.4</ecNumber>
    </recommendedName>
</protein>
<dbReference type="PANTHER" id="PTHR24139:SF34">
    <property type="entry name" value="85_88 KDA CALCIUM-INDEPENDENT PHOSPHOLIPASE A2"/>
    <property type="match status" value="1"/>
</dbReference>
<dbReference type="SUPFAM" id="SSF52151">
    <property type="entry name" value="FabD/lysophospholipase-like"/>
    <property type="match status" value="1"/>
</dbReference>